<organism evidence="9 10">
    <name type="scientific">Tilletia horrida</name>
    <dbReference type="NCBI Taxonomy" id="155126"/>
    <lineage>
        <taxon>Eukaryota</taxon>
        <taxon>Fungi</taxon>
        <taxon>Dikarya</taxon>
        <taxon>Basidiomycota</taxon>
        <taxon>Ustilaginomycotina</taxon>
        <taxon>Exobasidiomycetes</taxon>
        <taxon>Tilletiales</taxon>
        <taxon>Tilletiaceae</taxon>
        <taxon>Tilletia</taxon>
    </lineage>
</organism>
<keyword evidence="7 8" id="KW-0472">Membrane</keyword>
<evidence type="ECO:0000313" key="10">
    <source>
        <dbReference type="Proteomes" id="UP001176521"/>
    </source>
</evidence>
<evidence type="ECO:0000256" key="2">
    <source>
        <dbReference type="ARBA" id="ARBA00007324"/>
    </source>
</evidence>
<evidence type="ECO:0000256" key="5">
    <source>
        <dbReference type="ARBA" id="ARBA00022824"/>
    </source>
</evidence>
<protein>
    <recommendedName>
        <fullName evidence="3">Signal peptidase complex subunit 2</fullName>
    </recommendedName>
</protein>
<keyword evidence="6 8" id="KW-1133">Transmembrane helix</keyword>
<dbReference type="GO" id="GO:0005787">
    <property type="term" value="C:signal peptidase complex"/>
    <property type="evidence" value="ECO:0007669"/>
    <property type="project" value="InterPro"/>
</dbReference>
<comment type="caution">
    <text evidence="9">The sequence shown here is derived from an EMBL/GenBank/DDBJ whole genome shotgun (WGS) entry which is preliminary data.</text>
</comment>
<reference evidence="9" key="1">
    <citation type="journal article" date="2023" name="PhytoFront">
        <title>Draft Genome Resources of Seven Strains of Tilletia horrida, Causal Agent of Kernel Smut of Rice.</title>
        <authorList>
            <person name="Khanal S."/>
            <person name="Antony Babu S."/>
            <person name="Zhou X.G."/>
        </authorList>
    </citation>
    <scope>NUCLEOTIDE SEQUENCE</scope>
    <source>
        <strain evidence="9">TX3</strain>
    </source>
</reference>
<evidence type="ECO:0000256" key="7">
    <source>
        <dbReference type="ARBA" id="ARBA00023136"/>
    </source>
</evidence>
<accession>A0AAN6G3G8</accession>
<keyword evidence="10" id="KW-1185">Reference proteome</keyword>
<evidence type="ECO:0000313" key="9">
    <source>
        <dbReference type="EMBL" id="KAK0519086.1"/>
    </source>
</evidence>
<proteinExistence type="inferred from homology"/>
<evidence type="ECO:0000256" key="8">
    <source>
        <dbReference type="SAM" id="Phobius"/>
    </source>
</evidence>
<dbReference type="GO" id="GO:0006465">
    <property type="term" value="P:signal peptide processing"/>
    <property type="evidence" value="ECO:0007669"/>
    <property type="project" value="InterPro"/>
</dbReference>
<evidence type="ECO:0000256" key="4">
    <source>
        <dbReference type="ARBA" id="ARBA00022692"/>
    </source>
</evidence>
<dbReference type="EMBL" id="JAPDMQ010001086">
    <property type="protein sequence ID" value="KAK0519086.1"/>
    <property type="molecule type" value="Genomic_DNA"/>
</dbReference>
<evidence type="ECO:0000256" key="1">
    <source>
        <dbReference type="ARBA" id="ARBA00004477"/>
    </source>
</evidence>
<sequence length="89" mass="9824">MAPPAPAASDDRILLDNSNLAELKLTADESVERILSRPFPSSPSKWTVSHFHTDLRLVLGYAAALLMIAVGVWSYFIEKEWEVNKGPTA</sequence>
<keyword evidence="4 8" id="KW-0812">Transmembrane</keyword>
<comment type="similarity">
    <text evidence="2">Belongs to the SPCS2 family.</text>
</comment>
<evidence type="ECO:0000256" key="3">
    <source>
        <dbReference type="ARBA" id="ARBA00017057"/>
    </source>
</evidence>
<dbReference type="InterPro" id="IPR009582">
    <property type="entry name" value="Spc2/SPCS2"/>
</dbReference>
<feature type="non-terminal residue" evidence="9">
    <location>
        <position position="89"/>
    </location>
</feature>
<comment type="subcellular location">
    <subcellularLocation>
        <location evidence="1">Endoplasmic reticulum membrane</location>
        <topology evidence="1">Multi-pass membrane protein</topology>
    </subcellularLocation>
</comment>
<name>A0AAN6G3G8_9BASI</name>
<gene>
    <name evidence="9" type="ORF">OC842_007561</name>
</gene>
<evidence type="ECO:0000256" key="6">
    <source>
        <dbReference type="ARBA" id="ARBA00022989"/>
    </source>
</evidence>
<dbReference type="Pfam" id="PF06703">
    <property type="entry name" value="SPC25"/>
    <property type="match status" value="1"/>
</dbReference>
<keyword evidence="5" id="KW-0256">Endoplasmic reticulum</keyword>
<feature type="transmembrane region" description="Helical" evidence="8">
    <location>
        <begin position="58"/>
        <end position="77"/>
    </location>
</feature>
<dbReference type="Proteomes" id="UP001176521">
    <property type="component" value="Unassembled WGS sequence"/>
</dbReference>
<dbReference type="AlphaFoldDB" id="A0AAN6G3G8"/>